<dbReference type="EMBL" id="CP017839">
    <property type="protein sequence ID" value="APB01123.1"/>
    <property type="molecule type" value="Genomic_DNA"/>
</dbReference>
<dbReference type="InterPro" id="IPR013750">
    <property type="entry name" value="GHMP_kinase_C_dom"/>
</dbReference>
<dbReference type="GO" id="GO:0004496">
    <property type="term" value="F:mevalonate kinase activity"/>
    <property type="evidence" value="ECO:0007669"/>
    <property type="project" value="UniProtKB-EC"/>
</dbReference>
<protein>
    <recommendedName>
        <fullName evidence="3">mevalonate kinase</fullName>
        <ecNumber evidence="3">2.7.1.36</ecNumber>
    </recommendedName>
</protein>
<sequence length="334" mass="35275">MDWRRFGIGRAHAKVILFGEHAVVYGAPAVAVPVPELAVNVTATRSADSTDCQVLFSAVEPDMVDRLTTPEKDLLEPAGQALRLLVANCLEVFEAEDSGVDLVIDCGIPTARGLGSSAACARAVVRALADLFDRKVDEKTCFELVQFSERLAHGTPSGVDAAATGAVTPILFRRGSSMPLTWGFDGVFVIADSGLASSTCDAVTELRERFDRDSGRRAYFIAQATRLAMGALRDIEKGSLPELGSKLTENHELLRDVGLSTADVDRLVVAAIGAGARGGKVTGGGTGGCVVALADDVEAALRISAELRSAGADATWMLRVRRPAAPAVNRRTWI</sequence>
<evidence type="ECO:0000256" key="3">
    <source>
        <dbReference type="ARBA" id="ARBA00012103"/>
    </source>
</evidence>
<evidence type="ECO:0000313" key="16">
    <source>
        <dbReference type="Proteomes" id="UP000180166"/>
    </source>
</evidence>
<comment type="pathway">
    <text evidence="12">Isoprenoid biosynthesis; isopentenyl diphosphate biosynthesis via mevalonate pathway; isopentenyl diphosphate from (R)-mevalonate: step 1/3.</text>
</comment>
<dbReference type="PROSITE" id="PS00627">
    <property type="entry name" value="GHMP_KINASES_ATP"/>
    <property type="match status" value="1"/>
</dbReference>
<dbReference type="SUPFAM" id="SSF54211">
    <property type="entry name" value="Ribosomal protein S5 domain 2-like"/>
    <property type="match status" value="1"/>
</dbReference>
<evidence type="ECO:0000259" key="14">
    <source>
        <dbReference type="Pfam" id="PF08544"/>
    </source>
</evidence>
<dbReference type="PANTHER" id="PTHR43290:SF2">
    <property type="entry name" value="MEVALONATE KINASE"/>
    <property type="match status" value="1"/>
</dbReference>
<organism evidence="15 16">
    <name type="scientific">Nocardia seriolae</name>
    <dbReference type="NCBI Taxonomy" id="37332"/>
    <lineage>
        <taxon>Bacteria</taxon>
        <taxon>Bacillati</taxon>
        <taxon>Actinomycetota</taxon>
        <taxon>Actinomycetes</taxon>
        <taxon>Mycobacteriales</taxon>
        <taxon>Nocardiaceae</taxon>
        <taxon>Nocardia</taxon>
    </lineage>
</organism>
<keyword evidence="6 15" id="KW-0808">Transferase</keyword>
<dbReference type="InterPro" id="IPR006204">
    <property type="entry name" value="GHMP_kinase_N_dom"/>
</dbReference>
<dbReference type="GO" id="GO:0005737">
    <property type="term" value="C:cytoplasm"/>
    <property type="evidence" value="ECO:0007669"/>
    <property type="project" value="UniProtKB-SubCell"/>
</dbReference>
<keyword evidence="8 15" id="KW-0418">Kinase</keyword>
<dbReference type="NCBIfam" id="TIGR00549">
    <property type="entry name" value="mevalon_kin"/>
    <property type="match status" value="1"/>
</dbReference>
<evidence type="ECO:0000256" key="1">
    <source>
        <dbReference type="ARBA" id="ARBA00004496"/>
    </source>
</evidence>
<dbReference type="AlphaFoldDB" id="A0ABC8B4E3"/>
<accession>A0ABC8B4E3</accession>
<proteinExistence type="inferred from homology"/>
<evidence type="ECO:0000256" key="10">
    <source>
        <dbReference type="ARBA" id="ARBA00022842"/>
    </source>
</evidence>
<dbReference type="InterPro" id="IPR036554">
    <property type="entry name" value="GHMP_kinase_C_sf"/>
</dbReference>
<feature type="domain" description="GHMP kinase C-terminal" evidence="14">
    <location>
        <begin position="232"/>
        <end position="312"/>
    </location>
</feature>
<dbReference type="Pfam" id="PF00288">
    <property type="entry name" value="GHMP_kinases_N"/>
    <property type="match status" value="1"/>
</dbReference>
<gene>
    <name evidence="15" type="ORF">NS506_07098</name>
</gene>
<dbReference type="SUPFAM" id="SSF55060">
    <property type="entry name" value="GHMP Kinase, C-terminal domain"/>
    <property type="match status" value="1"/>
</dbReference>
<evidence type="ECO:0000256" key="6">
    <source>
        <dbReference type="ARBA" id="ARBA00022679"/>
    </source>
</evidence>
<evidence type="ECO:0000256" key="11">
    <source>
        <dbReference type="ARBA" id="ARBA00023098"/>
    </source>
</evidence>
<dbReference type="InterPro" id="IPR020568">
    <property type="entry name" value="Ribosomal_Su5_D2-typ_SF"/>
</dbReference>
<evidence type="ECO:0000256" key="4">
    <source>
        <dbReference type="ARBA" id="ARBA00022490"/>
    </source>
</evidence>
<dbReference type="InterPro" id="IPR006203">
    <property type="entry name" value="GHMP_knse_ATP-bd_CS"/>
</dbReference>
<dbReference type="Gene3D" id="3.30.230.10">
    <property type="match status" value="1"/>
</dbReference>
<name>A0ABC8B4E3_9NOCA</name>
<evidence type="ECO:0000256" key="9">
    <source>
        <dbReference type="ARBA" id="ARBA00022840"/>
    </source>
</evidence>
<dbReference type="Gene3D" id="3.30.70.890">
    <property type="entry name" value="GHMP kinase, C-terminal domain"/>
    <property type="match status" value="1"/>
</dbReference>
<feature type="domain" description="GHMP kinase N-terminal" evidence="13">
    <location>
        <begin position="86"/>
        <end position="164"/>
    </location>
</feature>
<evidence type="ECO:0000256" key="8">
    <source>
        <dbReference type="ARBA" id="ARBA00022777"/>
    </source>
</evidence>
<keyword evidence="7" id="KW-0547">Nucleotide-binding</keyword>
<keyword evidence="9" id="KW-0067">ATP-binding</keyword>
<dbReference type="EC" id="2.7.1.36" evidence="3"/>
<evidence type="ECO:0000256" key="7">
    <source>
        <dbReference type="ARBA" id="ARBA00022741"/>
    </source>
</evidence>
<reference evidence="15 16" key="1">
    <citation type="submission" date="2016-10" db="EMBL/GenBank/DDBJ databases">
        <title>Genome sequence of Nocardia seriolae strain EM150506, isolated from Anguila japonica.</title>
        <authorList>
            <person name="Han H.-J."/>
        </authorList>
    </citation>
    <scope>NUCLEOTIDE SEQUENCE [LARGE SCALE GENOMIC DNA]</scope>
    <source>
        <strain evidence="15 16">EM150506</strain>
    </source>
</reference>
<dbReference type="PANTHER" id="PTHR43290">
    <property type="entry name" value="MEVALONATE KINASE"/>
    <property type="match status" value="1"/>
</dbReference>
<evidence type="ECO:0000256" key="5">
    <source>
        <dbReference type="ARBA" id="ARBA00022516"/>
    </source>
</evidence>
<comment type="similarity">
    <text evidence="2">Belongs to the GHMP kinase family. Mevalonate kinase subfamily.</text>
</comment>
<keyword evidence="10" id="KW-0460">Magnesium</keyword>
<dbReference type="KEGG" id="nsr:NS506_07098"/>
<dbReference type="GO" id="GO:0006629">
    <property type="term" value="P:lipid metabolic process"/>
    <property type="evidence" value="ECO:0007669"/>
    <property type="project" value="UniProtKB-KW"/>
</dbReference>
<keyword evidence="11" id="KW-0443">Lipid metabolism</keyword>
<dbReference type="Proteomes" id="UP000180166">
    <property type="component" value="Chromosome"/>
</dbReference>
<keyword evidence="4" id="KW-0963">Cytoplasm</keyword>
<comment type="subcellular location">
    <subcellularLocation>
        <location evidence="1">Cytoplasm</location>
    </subcellularLocation>
</comment>
<evidence type="ECO:0000256" key="12">
    <source>
        <dbReference type="ARBA" id="ARBA00029438"/>
    </source>
</evidence>
<dbReference type="GO" id="GO:0005524">
    <property type="term" value="F:ATP binding"/>
    <property type="evidence" value="ECO:0007669"/>
    <property type="project" value="UniProtKB-KW"/>
</dbReference>
<evidence type="ECO:0000259" key="13">
    <source>
        <dbReference type="Pfam" id="PF00288"/>
    </source>
</evidence>
<dbReference type="InterPro" id="IPR006205">
    <property type="entry name" value="Mev_gal_kin"/>
</dbReference>
<evidence type="ECO:0000313" key="15">
    <source>
        <dbReference type="EMBL" id="APB01123.1"/>
    </source>
</evidence>
<dbReference type="Pfam" id="PF08544">
    <property type="entry name" value="GHMP_kinases_C"/>
    <property type="match status" value="1"/>
</dbReference>
<dbReference type="PRINTS" id="PR00959">
    <property type="entry name" value="MEVGALKINASE"/>
</dbReference>
<keyword evidence="5" id="KW-0444">Lipid biosynthesis</keyword>
<evidence type="ECO:0000256" key="2">
    <source>
        <dbReference type="ARBA" id="ARBA00006495"/>
    </source>
</evidence>
<dbReference type="InterPro" id="IPR014721">
    <property type="entry name" value="Ribsml_uS5_D2-typ_fold_subgr"/>
</dbReference>